<sequence length="284" mass="32381">MAPLTKRQLIPKGHCATFDDLRDTILEQTSKKSLQGLILDDFDDTGHLGERTMAEEVLDHNTRLETTLTLQTSFFPGMEPCLSWVLETPSVQFISKLHLFGIRLRHLADVRQLLKLLESSLEELKIGWLSDMDISEKGLNDHFKGLLTNHSKISSLYLCIQDLRPSRARWVSSFLEHSGFLRWTSSFTQVAFELSPVLLDELEENMETFDKIDRLLEPWVIHYASKDPKDTVLIGNICSLIFHLKCGVVTFQDAATLLSKRFWHLGEGAATMSVGFNDLNHKPQ</sequence>
<evidence type="ECO:0000313" key="1">
    <source>
        <dbReference type="EMBL" id="PSR70684.1"/>
    </source>
</evidence>
<organism evidence="1 2">
    <name type="scientific">Hermanssonia centrifuga</name>
    <dbReference type="NCBI Taxonomy" id="98765"/>
    <lineage>
        <taxon>Eukaryota</taxon>
        <taxon>Fungi</taxon>
        <taxon>Dikarya</taxon>
        <taxon>Basidiomycota</taxon>
        <taxon>Agaricomycotina</taxon>
        <taxon>Agaricomycetes</taxon>
        <taxon>Polyporales</taxon>
        <taxon>Meruliaceae</taxon>
        <taxon>Hermanssonia</taxon>
    </lineage>
</organism>
<accession>A0A2R6NE83</accession>
<dbReference type="EMBL" id="MLYV02001335">
    <property type="protein sequence ID" value="PSR70684.1"/>
    <property type="molecule type" value="Genomic_DNA"/>
</dbReference>
<protein>
    <submittedName>
        <fullName evidence="1">Uncharacterized protein</fullName>
    </submittedName>
</protein>
<evidence type="ECO:0000313" key="2">
    <source>
        <dbReference type="Proteomes" id="UP000186601"/>
    </source>
</evidence>
<name>A0A2R6NE83_9APHY</name>
<dbReference type="AlphaFoldDB" id="A0A2R6NE83"/>
<proteinExistence type="predicted"/>
<gene>
    <name evidence="1" type="ORF">PHLCEN_2v13414</name>
</gene>
<keyword evidence="2" id="KW-1185">Reference proteome</keyword>
<reference evidence="1 2" key="1">
    <citation type="submission" date="2018-02" db="EMBL/GenBank/DDBJ databases">
        <title>Genome sequence of the basidiomycete white-rot fungus Phlebia centrifuga.</title>
        <authorList>
            <person name="Granchi Z."/>
            <person name="Peng M."/>
            <person name="de Vries R.P."/>
            <person name="Hilden K."/>
            <person name="Makela M.R."/>
            <person name="Grigoriev I."/>
            <person name="Riley R."/>
        </authorList>
    </citation>
    <scope>NUCLEOTIDE SEQUENCE [LARGE SCALE GENOMIC DNA]</scope>
    <source>
        <strain evidence="1 2">FBCC195</strain>
    </source>
</reference>
<comment type="caution">
    <text evidence="1">The sequence shown here is derived from an EMBL/GenBank/DDBJ whole genome shotgun (WGS) entry which is preliminary data.</text>
</comment>
<dbReference type="Proteomes" id="UP000186601">
    <property type="component" value="Unassembled WGS sequence"/>
</dbReference>